<gene>
    <name evidence="1" type="ORF">ARMOST_17929</name>
</gene>
<protein>
    <submittedName>
        <fullName evidence="1">Uncharacterized protein</fullName>
    </submittedName>
</protein>
<dbReference type="EMBL" id="FUEG01000024">
    <property type="protein sequence ID" value="SJL14472.1"/>
    <property type="molecule type" value="Genomic_DNA"/>
</dbReference>
<sequence length="76" mass="8803">MNTDVSVQRECSERWTSALRTSVFDRRDGTTTPPLEFALDIPCVQLELRPEYRYHGTFVRPRAKSPDVSKYGFSYA</sequence>
<name>A0A284S0C5_ARMOS</name>
<evidence type="ECO:0000313" key="1">
    <source>
        <dbReference type="EMBL" id="SJL14472.1"/>
    </source>
</evidence>
<keyword evidence="2" id="KW-1185">Reference proteome</keyword>
<dbReference type="Proteomes" id="UP000219338">
    <property type="component" value="Unassembled WGS sequence"/>
</dbReference>
<accession>A0A284S0C5</accession>
<reference evidence="2" key="1">
    <citation type="journal article" date="2017" name="Nat. Ecol. Evol.">
        <title>Genome expansion and lineage-specific genetic innovations in the forest pathogenic fungi Armillaria.</title>
        <authorList>
            <person name="Sipos G."/>
            <person name="Prasanna A.N."/>
            <person name="Walter M.C."/>
            <person name="O'Connor E."/>
            <person name="Balint B."/>
            <person name="Krizsan K."/>
            <person name="Kiss B."/>
            <person name="Hess J."/>
            <person name="Varga T."/>
            <person name="Slot J."/>
            <person name="Riley R."/>
            <person name="Boka B."/>
            <person name="Rigling D."/>
            <person name="Barry K."/>
            <person name="Lee J."/>
            <person name="Mihaltcheva S."/>
            <person name="LaButti K."/>
            <person name="Lipzen A."/>
            <person name="Waldron R."/>
            <person name="Moloney N.M."/>
            <person name="Sperisen C."/>
            <person name="Kredics L."/>
            <person name="Vagvoelgyi C."/>
            <person name="Patrignani A."/>
            <person name="Fitzpatrick D."/>
            <person name="Nagy I."/>
            <person name="Doyle S."/>
            <person name="Anderson J.B."/>
            <person name="Grigoriev I.V."/>
            <person name="Gueldener U."/>
            <person name="Muensterkoetter M."/>
            <person name="Nagy L.G."/>
        </authorList>
    </citation>
    <scope>NUCLEOTIDE SEQUENCE [LARGE SCALE GENOMIC DNA]</scope>
    <source>
        <strain evidence="2">C18/9</strain>
    </source>
</reference>
<evidence type="ECO:0000313" key="2">
    <source>
        <dbReference type="Proteomes" id="UP000219338"/>
    </source>
</evidence>
<proteinExistence type="predicted"/>
<organism evidence="1 2">
    <name type="scientific">Armillaria ostoyae</name>
    <name type="common">Armillaria root rot fungus</name>
    <dbReference type="NCBI Taxonomy" id="47428"/>
    <lineage>
        <taxon>Eukaryota</taxon>
        <taxon>Fungi</taxon>
        <taxon>Dikarya</taxon>
        <taxon>Basidiomycota</taxon>
        <taxon>Agaricomycotina</taxon>
        <taxon>Agaricomycetes</taxon>
        <taxon>Agaricomycetidae</taxon>
        <taxon>Agaricales</taxon>
        <taxon>Marasmiineae</taxon>
        <taxon>Physalacriaceae</taxon>
        <taxon>Armillaria</taxon>
    </lineage>
</organism>
<dbReference type="AlphaFoldDB" id="A0A284S0C5"/>